<dbReference type="EMBL" id="JBJUIK010000001">
    <property type="protein sequence ID" value="KAL3538345.1"/>
    <property type="molecule type" value="Genomic_DNA"/>
</dbReference>
<dbReference type="AlphaFoldDB" id="A0ABD3B491"/>
<evidence type="ECO:0000313" key="2">
    <source>
        <dbReference type="EMBL" id="KAL3538345.1"/>
    </source>
</evidence>
<gene>
    <name evidence="2" type="ORF">ACH5RR_001711</name>
</gene>
<name>A0ABD3B491_9GENT</name>
<accession>A0ABD3B491</accession>
<keyword evidence="1" id="KW-0812">Transmembrane</keyword>
<feature type="transmembrane region" description="Helical" evidence="1">
    <location>
        <begin position="82"/>
        <end position="104"/>
    </location>
</feature>
<organism evidence="2 3">
    <name type="scientific">Cinchona calisaya</name>
    <dbReference type="NCBI Taxonomy" id="153742"/>
    <lineage>
        <taxon>Eukaryota</taxon>
        <taxon>Viridiplantae</taxon>
        <taxon>Streptophyta</taxon>
        <taxon>Embryophyta</taxon>
        <taxon>Tracheophyta</taxon>
        <taxon>Spermatophyta</taxon>
        <taxon>Magnoliopsida</taxon>
        <taxon>eudicotyledons</taxon>
        <taxon>Gunneridae</taxon>
        <taxon>Pentapetalae</taxon>
        <taxon>asterids</taxon>
        <taxon>lamiids</taxon>
        <taxon>Gentianales</taxon>
        <taxon>Rubiaceae</taxon>
        <taxon>Cinchonoideae</taxon>
        <taxon>Cinchoneae</taxon>
        <taxon>Cinchona</taxon>
    </lineage>
</organism>
<comment type="caution">
    <text evidence="2">The sequence shown here is derived from an EMBL/GenBank/DDBJ whole genome shotgun (WGS) entry which is preliminary data.</text>
</comment>
<evidence type="ECO:0000313" key="3">
    <source>
        <dbReference type="Proteomes" id="UP001630127"/>
    </source>
</evidence>
<keyword evidence="1" id="KW-1133">Transmembrane helix</keyword>
<keyword evidence="3" id="KW-1185">Reference proteome</keyword>
<dbReference type="PANTHER" id="PTHR34451">
    <property type="entry name" value="PHD FINGER FAMILY PROTEIN"/>
    <property type="match status" value="1"/>
</dbReference>
<dbReference type="Proteomes" id="UP001630127">
    <property type="component" value="Unassembled WGS sequence"/>
</dbReference>
<reference evidence="2 3" key="1">
    <citation type="submission" date="2024-11" db="EMBL/GenBank/DDBJ databases">
        <title>A near-complete genome assembly of Cinchona calisaya.</title>
        <authorList>
            <person name="Lian D.C."/>
            <person name="Zhao X.W."/>
            <person name="Wei L."/>
        </authorList>
    </citation>
    <scope>NUCLEOTIDE SEQUENCE [LARGE SCALE GENOMIC DNA]</scope>
    <source>
        <tissue evidence="2">Nenye</tissue>
    </source>
</reference>
<protein>
    <submittedName>
        <fullName evidence="2">Uncharacterized protein</fullName>
    </submittedName>
</protein>
<proteinExistence type="predicted"/>
<keyword evidence="1" id="KW-0472">Membrane</keyword>
<dbReference type="PANTHER" id="PTHR34451:SF7">
    <property type="entry name" value="PHD FINGER FAMILY PROTEIN"/>
    <property type="match status" value="1"/>
</dbReference>
<sequence length="113" mass="12512">MLTKPHSFSSSSATAPTTCGNCGVEEHRLLHNVRHHDIFFCLCTTCVVRLHAQSFRPTCFAVYHPYPPPPPPTTPLSVSSVIPLPTLTALEAPIFPTLTFALIVKTLIRRFSR</sequence>
<evidence type="ECO:0000256" key="1">
    <source>
        <dbReference type="SAM" id="Phobius"/>
    </source>
</evidence>